<feature type="transmembrane region" description="Helical" evidence="6">
    <location>
        <begin position="49"/>
        <end position="74"/>
    </location>
</feature>
<protein>
    <submittedName>
        <fullName evidence="7">Uncharacterized protein</fullName>
    </submittedName>
</protein>
<feature type="region of interest" description="Disordered" evidence="5">
    <location>
        <begin position="251"/>
        <end position="281"/>
    </location>
</feature>
<gene>
    <name evidence="7" type="ORF">HYDPIDRAFT_116942</name>
</gene>
<accession>A0A0C9W3B9</accession>
<dbReference type="EMBL" id="KN839870">
    <property type="protein sequence ID" value="KIJ60643.1"/>
    <property type="molecule type" value="Genomic_DNA"/>
</dbReference>
<name>A0A0C9W3B9_9AGAM</name>
<keyword evidence="4 6" id="KW-0472">Membrane</keyword>
<evidence type="ECO:0000256" key="3">
    <source>
        <dbReference type="ARBA" id="ARBA00022989"/>
    </source>
</evidence>
<evidence type="ECO:0000313" key="8">
    <source>
        <dbReference type="Proteomes" id="UP000053820"/>
    </source>
</evidence>
<dbReference type="HOGENOM" id="CLU_074636_0_0_1"/>
<keyword evidence="8" id="KW-1185">Reference proteome</keyword>
<comment type="subcellular location">
    <subcellularLocation>
        <location evidence="1">Membrane</location>
        <topology evidence="1">Single-pass membrane protein</topology>
    </subcellularLocation>
</comment>
<dbReference type="GO" id="GO:0071944">
    <property type="term" value="C:cell periphery"/>
    <property type="evidence" value="ECO:0007669"/>
    <property type="project" value="UniProtKB-ARBA"/>
</dbReference>
<proteinExistence type="predicted"/>
<sequence>MSSTTSPPATSAAISTASISPPPASPTSPATTSTSSASSKIAETTKPTAGAIAGGVVGGVVFLVCVALALLLFLRARKRRRTAPSSEFMNSLKPGATPVLRLDSGAEYAPAASEKGGFTHYPQPVPLPFMQDSYYTSPAMQDMKFPDSMMPSDTTSARPSIDIPLRPQRLSAQHANDSFVGPVQLLSSSVGSRRELWGSDAEMYAREPSPALRSRGPDLAPTKAQQSPSYEPLLQNSYPVLWQLALPTESDTKSINTPAPTHVRRTSSLQPLRREPDPEGT</sequence>
<dbReference type="Proteomes" id="UP000053820">
    <property type="component" value="Unassembled WGS sequence"/>
</dbReference>
<feature type="region of interest" description="Disordered" evidence="5">
    <location>
        <begin position="1"/>
        <end position="41"/>
    </location>
</feature>
<evidence type="ECO:0000256" key="2">
    <source>
        <dbReference type="ARBA" id="ARBA00022692"/>
    </source>
</evidence>
<dbReference type="PANTHER" id="PTHR15549">
    <property type="entry name" value="PAIRED IMMUNOGLOBULIN-LIKE TYPE 2 RECEPTOR"/>
    <property type="match status" value="1"/>
</dbReference>
<evidence type="ECO:0000256" key="6">
    <source>
        <dbReference type="SAM" id="Phobius"/>
    </source>
</evidence>
<dbReference type="PANTHER" id="PTHR15549:SF26">
    <property type="entry name" value="AXIAL BUDDING PATTERN PROTEIN 2-RELATED"/>
    <property type="match status" value="1"/>
</dbReference>
<evidence type="ECO:0000256" key="4">
    <source>
        <dbReference type="ARBA" id="ARBA00023136"/>
    </source>
</evidence>
<feature type="compositionally biased region" description="Basic and acidic residues" evidence="5">
    <location>
        <begin position="272"/>
        <end position="281"/>
    </location>
</feature>
<feature type="region of interest" description="Disordered" evidence="5">
    <location>
        <begin position="207"/>
        <end position="232"/>
    </location>
</feature>
<dbReference type="InterPro" id="IPR051694">
    <property type="entry name" value="Immunoregulatory_rcpt-like"/>
</dbReference>
<organism evidence="7 8">
    <name type="scientific">Hydnomerulius pinastri MD-312</name>
    <dbReference type="NCBI Taxonomy" id="994086"/>
    <lineage>
        <taxon>Eukaryota</taxon>
        <taxon>Fungi</taxon>
        <taxon>Dikarya</taxon>
        <taxon>Basidiomycota</taxon>
        <taxon>Agaricomycotina</taxon>
        <taxon>Agaricomycetes</taxon>
        <taxon>Agaricomycetidae</taxon>
        <taxon>Boletales</taxon>
        <taxon>Boletales incertae sedis</taxon>
        <taxon>Leucogyrophana</taxon>
    </lineage>
</organism>
<evidence type="ECO:0000313" key="7">
    <source>
        <dbReference type="EMBL" id="KIJ60643.1"/>
    </source>
</evidence>
<feature type="compositionally biased region" description="Low complexity" evidence="5">
    <location>
        <begin position="1"/>
        <end position="19"/>
    </location>
</feature>
<feature type="compositionally biased region" description="Low complexity" evidence="5">
    <location>
        <begin position="27"/>
        <end position="39"/>
    </location>
</feature>
<keyword evidence="2 6" id="KW-0812">Transmembrane</keyword>
<evidence type="ECO:0000256" key="1">
    <source>
        <dbReference type="ARBA" id="ARBA00004167"/>
    </source>
</evidence>
<dbReference type="GO" id="GO:0016020">
    <property type="term" value="C:membrane"/>
    <property type="evidence" value="ECO:0007669"/>
    <property type="project" value="UniProtKB-SubCell"/>
</dbReference>
<evidence type="ECO:0000256" key="5">
    <source>
        <dbReference type="SAM" id="MobiDB-lite"/>
    </source>
</evidence>
<dbReference type="AlphaFoldDB" id="A0A0C9W3B9"/>
<dbReference type="OrthoDB" id="2692594at2759"/>
<reference evidence="7 8" key="1">
    <citation type="submission" date="2014-04" db="EMBL/GenBank/DDBJ databases">
        <title>Evolutionary Origins and Diversification of the Mycorrhizal Mutualists.</title>
        <authorList>
            <consortium name="DOE Joint Genome Institute"/>
            <consortium name="Mycorrhizal Genomics Consortium"/>
            <person name="Kohler A."/>
            <person name="Kuo A."/>
            <person name="Nagy L.G."/>
            <person name="Floudas D."/>
            <person name="Copeland A."/>
            <person name="Barry K.W."/>
            <person name="Cichocki N."/>
            <person name="Veneault-Fourrey C."/>
            <person name="LaButti K."/>
            <person name="Lindquist E.A."/>
            <person name="Lipzen A."/>
            <person name="Lundell T."/>
            <person name="Morin E."/>
            <person name="Murat C."/>
            <person name="Riley R."/>
            <person name="Ohm R."/>
            <person name="Sun H."/>
            <person name="Tunlid A."/>
            <person name="Henrissat B."/>
            <person name="Grigoriev I.V."/>
            <person name="Hibbett D.S."/>
            <person name="Martin F."/>
        </authorList>
    </citation>
    <scope>NUCLEOTIDE SEQUENCE [LARGE SCALE GENOMIC DNA]</scope>
    <source>
        <strain evidence="7 8">MD-312</strain>
    </source>
</reference>
<feature type="compositionally biased region" description="Polar residues" evidence="5">
    <location>
        <begin position="223"/>
        <end position="232"/>
    </location>
</feature>
<keyword evidence="3 6" id="KW-1133">Transmembrane helix</keyword>